<evidence type="ECO:0000256" key="1">
    <source>
        <dbReference type="ARBA" id="ARBA00009800"/>
    </source>
</evidence>
<reference evidence="3 4" key="1">
    <citation type="journal article" date="2023" name="Sci. Data">
        <title>Genome assembly of the Korean intertidal mud-creeper Batillaria attramentaria.</title>
        <authorList>
            <person name="Patra A.K."/>
            <person name="Ho P.T."/>
            <person name="Jun S."/>
            <person name="Lee S.J."/>
            <person name="Kim Y."/>
            <person name="Won Y.J."/>
        </authorList>
    </citation>
    <scope>NUCLEOTIDE SEQUENCE [LARGE SCALE GENOMIC DNA]</scope>
    <source>
        <strain evidence="3">Wonlab-2016</strain>
    </source>
</reference>
<accession>A0ABD0KFF6</accession>
<protein>
    <submittedName>
        <fullName evidence="3">Uncharacterized protein</fullName>
    </submittedName>
</protein>
<dbReference type="AlphaFoldDB" id="A0ABD0KFF6"/>
<sequence>MADSSTFLLIFGILVTVCHVSVRSTPLVGGEGRSDHAYIHKRAPSGHVIQAHVNANHQQNVIGSHFVGVTYDSGQAAKNFSGFDFSSRKLQNLARALTPGYFRFGGTMSDCMLFESASTSFVDECTPAPGRNFHTFTLTGHQWQALNQFVHKVGFDFIFDANDLQRTSHGDWSPDNTRKLLQYSADRHYPIAGFQLGNEYDLFHSFFGYDLSAAQLAKDYAKFQSLLKEFPQYSSSFLIGPEAAHARPDHFKNYYFSGLTSTVDDYTDVHKMDSLRKVLTEALAETHAVDPHLPVWLTETGSAYSGGTKHVSDRFAAGFLWLDKLGVAAEMGIETLLRQDLFGGNYPLIDRQLNPTPDYWLTLLYKQLVRGFHAGAVVLYYLNPNGYSVTFDFPQFTSHKRLLYILTAGDSDGLLSKFVALNGAKLQLHGDSVPQLHPLEQAAGPVVTPPHSFGFVVLPDNRVDLCRHSGELVG</sequence>
<feature type="chain" id="PRO_5044889997" evidence="2">
    <location>
        <begin position="25"/>
        <end position="474"/>
    </location>
</feature>
<dbReference type="InterPro" id="IPR005199">
    <property type="entry name" value="Glyco_hydro_79"/>
</dbReference>
<dbReference type="EMBL" id="JACVVK020000189">
    <property type="protein sequence ID" value="KAK7485784.1"/>
    <property type="molecule type" value="Genomic_DNA"/>
</dbReference>
<evidence type="ECO:0000256" key="2">
    <source>
        <dbReference type="SAM" id="SignalP"/>
    </source>
</evidence>
<organism evidence="3 4">
    <name type="scientific">Batillaria attramentaria</name>
    <dbReference type="NCBI Taxonomy" id="370345"/>
    <lineage>
        <taxon>Eukaryota</taxon>
        <taxon>Metazoa</taxon>
        <taxon>Spiralia</taxon>
        <taxon>Lophotrochozoa</taxon>
        <taxon>Mollusca</taxon>
        <taxon>Gastropoda</taxon>
        <taxon>Caenogastropoda</taxon>
        <taxon>Sorbeoconcha</taxon>
        <taxon>Cerithioidea</taxon>
        <taxon>Batillariidae</taxon>
        <taxon>Batillaria</taxon>
    </lineage>
</organism>
<name>A0ABD0KFF6_9CAEN</name>
<dbReference type="Gene3D" id="3.20.20.80">
    <property type="entry name" value="Glycosidases"/>
    <property type="match status" value="1"/>
</dbReference>
<evidence type="ECO:0000313" key="3">
    <source>
        <dbReference type="EMBL" id="KAK7485784.1"/>
    </source>
</evidence>
<comment type="similarity">
    <text evidence="1">Belongs to the glycosyl hydrolase 79 family.</text>
</comment>
<gene>
    <name evidence="3" type="ORF">BaRGS_00022965</name>
</gene>
<keyword evidence="2" id="KW-0732">Signal</keyword>
<comment type="caution">
    <text evidence="3">The sequence shown here is derived from an EMBL/GenBank/DDBJ whole genome shotgun (WGS) entry which is preliminary data.</text>
</comment>
<dbReference type="PANTHER" id="PTHR46145:SF4">
    <property type="entry name" value="HEPARANASE"/>
    <property type="match status" value="1"/>
</dbReference>
<keyword evidence="4" id="KW-1185">Reference proteome</keyword>
<feature type="signal peptide" evidence="2">
    <location>
        <begin position="1"/>
        <end position="24"/>
    </location>
</feature>
<evidence type="ECO:0000313" key="4">
    <source>
        <dbReference type="Proteomes" id="UP001519460"/>
    </source>
</evidence>
<dbReference type="InterPro" id="IPR017853">
    <property type="entry name" value="GH"/>
</dbReference>
<proteinExistence type="inferred from homology"/>
<dbReference type="PANTHER" id="PTHR46145">
    <property type="entry name" value="HEPARANASE"/>
    <property type="match status" value="1"/>
</dbReference>
<dbReference type="Pfam" id="PF03662">
    <property type="entry name" value="Glyco_hydro_79n"/>
    <property type="match status" value="2"/>
</dbReference>
<dbReference type="Proteomes" id="UP001519460">
    <property type="component" value="Unassembled WGS sequence"/>
</dbReference>
<dbReference type="SUPFAM" id="SSF51445">
    <property type="entry name" value="(Trans)glycosidases"/>
    <property type="match status" value="1"/>
</dbReference>